<keyword evidence="6" id="KW-0152">Cholesterol biosynthesis</keyword>
<keyword evidence="10 18" id="KW-0560">Oxidoreductase</keyword>
<evidence type="ECO:0000256" key="12">
    <source>
        <dbReference type="ARBA" id="ARBA00023098"/>
    </source>
</evidence>
<evidence type="ECO:0000256" key="6">
    <source>
        <dbReference type="ARBA" id="ARBA00022778"/>
    </source>
</evidence>
<comment type="subcellular location">
    <subcellularLocation>
        <location evidence="1">Membrane</location>
        <topology evidence="1">Multi-pass membrane protein</topology>
    </subcellularLocation>
</comment>
<evidence type="ECO:0000256" key="5">
    <source>
        <dbReference type="ARBA" id="ARBA00022692"/>
    </source>
</evidence>
<evidence type="ECO:0000313" key="20">
    <source>
        <dbReference type="Proteomes" id="UP000562929"/>
    </source>
</evidence>
<evidence type="ECO:0000256" key="2">
    <source>
        <dbReference type="ARBA" id="ARBA00005402"/>
    </source>
</evidence>
<keyword evidence="14 18" id="KW-1207">Sterol metabolism</keyword>
<keyword evidence="5 18" id="KW-0812">Transmembrane</keyword>
<accession>A0A8H4Q3E1</accession>
<keyword evidence="8 18" id="KW-0752">Steroid biosynthesis</keyword>
<feature type="transmembrane region" description="Helical" evidence="18">
    <location>
        <begin position="12"/>
        <end position="37"/>
    </location>
</feature>
<feature type="transmembrane region" description="Helical" evidence="18">
    <location>
        <begin position="297"/>
        <end position="315"/>
    </location>
</feature>
<name>A0A8H4Q3E1_9HYPO</name>
<evidence type="ECO:0000256" key="11">
    <source>
        <dbReference type="ARBA" id="ARBA00023011"/>
    </source>
</evidence>
<keyword evidence="4" id="KW-0153">Cholesterol metabolism</keyword>
<dbReference type="GO" id="GO:0047598">
    <property type="term" value="F:7-dehydrocholesterol reductase activity"/>
    <property type="evidence" value="ECO:0007669"/>
    <property type="project" value="UniProtKB-EC"/>
</dbReference>
<keyword evidence="20" id="KW-1185">Reference proteome</keyword>
<evidence type="ECO:0000256" key="10">
    <source>
        <dbReference type="ARBA" id="ARBA00023002"/>
    </source>
</evidence>
<comment type="similarity">
    <text evidence="2 18">Belongs to the ERG4/ERG24 family.</text>
</comment>
<keyword evidence="13 18" id="KW-0472">Membrane</keyword>
<evidence type="ECO:0000256" key="18">
    <source>
        <dbReference type="RuleBase" id="RU369120"/>
    </source>
</evidence>
<keyword evidence="15 18" id="KW-0753">Steroid metabolism</keyword>
<organism evidence="19 20">
    <name type="scientific">Ophiocordyceps camponoti-floridani</name>
    <dbReference type="NCBI Taxonomy" id="2030778"/>
    <lineage>
        <taxon>Eukaryota</taxon>
        <taxon>Fungi</taxon>
        <taxon>Dikarya</taxon>
        <taxon>Ascomycota</taxon>
        <taxon>Pezizomycotina</taxon>
        <taxon>Sordariomycetes</taxon>
        <taxon>Hypocreomycetidae</taxon>
        <taxon>Hypocreales</taxon>
        <taxon>Ophiocordycipitaceae</taxon>
        <taxon>Ophiocordyceps</taxon>
    </lineage>
</organism>
<dbReference type="GO" id="GO:0006695">
    <property type="term" value="P:cholesterol biosynthetic process"/>
    <property type="evidence" value="ECO:0007669"/>
    <property type="project" value="UniProtKB-KW"/>
</dbReference>
<feature type="transmembrane region" description="Helical" evidence="18">
    <location>
        <begin position="113"/>
        <end position="132"/>
    </location>
</feature>
<dbReference type="Gene3D" id="1.20.120.1630">
    <property type="match status" value="1"/>
</dbReference>
<proteinExistence type="inferred from homology"/>
<comment type="caution">
    <text evidence="19">The sequence shown here is derived from an EMBL/GenBank/DDBJ whole genome shotgun (WGS) entry which is preliminary data.</text>
</comment>
<keyword evidence="12 18" id="KW-0443">Lipid metabolism</keyword>
<comment type="caution">
    <text evidence="18">Lacks conserved residue(s) required for the propagation of feature annotation.</text>
</comment>
<dbReference type="EMBL" id="JAACLJ010000006">
    <property type="protein sequence ID" value="KAF4584093.1"/>
    <property type="molecule type" value="Genomic_DNA"/>
</dbReference>
<evidence type="ECO:0000256" key="14">
    <source>
        <dbReference type="ARBA" id="ARBA00023166"/>
    </source>
</evidence>
<dbReference type="AlphaFoldDB" id="A0A8H4Q3E1"/>
<gene>
    <name evidence="19" type="ORF">GQ602_005466</name>
</gene>
<dbReference type="Proteomes" id="UP000562929">
    <property type="component" value="Unassembled WGS sequence"/>
</dbReference>
<evidence type="ECO:0000256" key="7">
    <source>
        <dbReference type="ARBA" id="ARBA00022857"/>
    </source>
</evidence>
<evidence type="ECO:0000256" key="13">
    <source>
        <dbReference type="ARBA" id="ARBA00023136"/>
    </source>
</evidence>
<dbReference type="OrthoDB" id="5326588at2759"/>
<evidence type="ECO:0000256" key="17">
    <source>
        <dbReference type="ARBA" id="ARBA00042688"/>
    </source>
</evidence>
<evidence type="ECO:0000256" key="9">
    <source>
        <dbReference type="ARBA" id="ARBA00022989"/>
    </source>
</evidence>
<dbReference type="PANTHER" id="PTHR21257:SF38">
    <property type="entry name" value="7-DEHYDROCHOLESTEROL REDUCTASE"/>
    <property type="match status" value="1"/>
</dbReference>
<dbReference type="GO" id="GO:0005789">
    <property type="term" value="C:endoplasmic reticulum membrane"/>
    <property type="evidence" value="ECO:0007669"/>
    <property type="project" value="TreeGrafter"/>
</dbReference>
<evidence type="ECO:0000256" key="1">
    <source>
        <dbReference type="ARBA" id="ARBA00004141"/>
    </source>
</evidence>
<feature type="transmembrane region" description="Helical" evidence="18">
    <location>
        <begin position="73"/>
        <end position="90"/>
    </location>
</feature>
<dbReference type="PANTHER" id="PTHR21257">
    <property type="entry name" value="DELTA(14)-STEROL REDUCTASE"/>
    <property type="match status" value="1"/>
</dbReference>
<protein>
    <recommendedName>
        <fullName evidence="16">7-dehydrocholesterol reductase</fullName>
        <ecNumber evidence="16">1.3.1.21</ecNumber>
    </recommendedName>
    <alternativeName>
        <fullName evidence="17">Sterol Delta(7)-reductase</fullName>
    </alternativeName>
</protein>
<evidence type="ECO:0000256" key="8">
    <source>
        <dbReference type="ARBA" id="ARBA00022955"/>
    </source>
</evidence>
<evidence type="ECO:0000256" key="15">
    <source>
        <dbReference type="ARBA" id="ARBA00023221"/>
    </source>
</evidence>
<feature type="transmembrane region" description="Helical" evidence="18">
    <location>
        <begin position="267"/>
        <end position="285"/>
    </location>
</feature>
<dbReference type="Pfam" id="PF01222">
    <property type="entry name" value="ERG4_ERG24"/>
    <property type="match status" value="1"/>
</dbReference>
<keyword evidence="9 18" id="KW-1133">Transmembrane helix</keyword>
<dbReference type="GO" id="GO:0016132">
    <property type="term" value="P:brassinosteroid biosynthetic process"/>
    <property type="evidence" value="ECO:0007669"/>
    <property type="project" value="TreeGrafter"/>
</dbReference>
<keyword evidence="3 18" id="KW-0444">Lipid biosynthesis</keyword>
<evidence type="ECO:0000256" key="3">
    <source>
        <dbReference type="ARBA" id="ARBA00022516"/>
    </source>
</evidence>
<keyword evidence="11 18" id="KW-0756">Sterol biosynthesis</keyword>
<reference evidence="19 20" key="1">
    <citation type="journal article" date="2020" name="G3 (Bethesda)">
        <title>Genetic Underpinnings of Host Manipulation by Ophiocordyceps as Revealed by Comparative Transcriptomics.</title>
        <authorList>
            <person name="Will I."/>
            <person name="Das B."/>
            <person name="Trinh T."/>
            <person name="Brachmann A."/>
            <person name="Ohm R.A."/>
            <person name="de Bekker C."/>
        </authorList>
    </citation>
    <scope>NUCLEOTIDE SEQUENCE [LARGE SCALE GENOMIC DNA]</scope>
    <source>
        <strain evidence="19 20">EC05</strain>
    </source>
</reference>
<evidence type="ECO:0000256" key="16">
    <source>
        <dbReference type="ARBA" id="ARBA00038851"/>
    </source>
</evidence>
<dbReference type="InterPro" id="IPR001171">
    <property type="entry name" value="ERG24_DHCR-like"/>
</dbReference>
<feature type="transmembrane region" description="Helical" evidence="18">
    <location>
        <begin position="144"/>
        <end position="161"/>
    </location>
</feature>
<evidence type="ECO:0000256" key="4">
    <source>
        <dbReference type="ARBA" id="ARBA00022548"/>
    </source>
</evidence>
<evidence type="ECO:0000313" key="19">
    <source>
        <dbReference type="EMBL" id="KAF4584093.1"/>
    </source>
</evidence>
<dbReference type="EC" id="1.3.1.21" evidence="16"/>
<sequence>MYEPRATTATSIFLAEASSLAIIVGSPLFFFLFYYIAYNDFHASLSAAATALLSQGPLTFFPSRLPRPTTASVTAYAIWLASQAVLYRHLPGRLHVGPRTPGGRRLAYRLNGLRAWMVTVGFSLVVVYLGLVDGAFVARCWGELLATANLYCFLLIFVFYVKARVEPDNEGETLLTGHFWYDLFNGGELHPRTGDLFDWKHFNASRTGGLLAWTLIDLSFVALQFQLHGSVTNSMVLATAFRVVIVVEYFYYEEWFFETLDGAHERFSFYNIYGFAAIMPQIWTLQTHYLALHPVQLSNFTAAAVSVLFAAGWALNHYANQQKSLSRQTAGECVIWGQEARFLEARYRTADGKRHRTVLLCSGWWGVVRHANYVGSLLYTWAACLACGTSHLFPYTEAIVVTLTVLHRCFRDEARCREKYGETWDEYCQRVRWRMMPGVF</sequence>
<keyword evidence="7" id="KW-0521">NADP</keyword>